<reference evidence="13" key="1">
    <citation type="journal article" date="2020" name="bioRxiv">
        <title>A rank-normalized archaeal taxonomy based on genome phylogeny resolves widespread incomplete and uneven classifications.</title>
        <authorList>
            <person name="Rinke C."/>
            <person name="Chuvochina M."/>
            <person name="Mussig A.J."/>
            <person name="Chaumeil P.-A."/>
            <person name="Waite D.W."/>
            <person name="Whitman W.B."/>
            <person name="Parks D.H."/>
            <person name="Hugenholtz P."/>
        </authorList>
    </citation>
    <scope>NUCLEOTIDE SEQUENCE</scope>
    <source>
        <strain evidence="13">UBA12518</strain>
    </source>
</reference>
<feature type="binding site" evidence="10">
    <location>
        <position position="359"/>
    </location>
    <ligand>
        <name>5-methoxybenzimidazolylcob(I)amide</name>
        <dbReference type="ChEBI" id="CHEBI:157765"/>
    </ligand>
</feature>
<dbReference type="GO" id="GO:0051539">
    <property type="term" value="F:4 iron, 4 sulfur cluster binding"/>
    <property type="evidence" value="ECO:0007669"/>
    <property type="project" value="UniProtKB-KW"/>
</dbReference>
<dbReference type="InterPro" id="IPR011005">
    <property type="entry name" value="Dihydropteroate_synth-like_sf"/>
</dbReference>
<dbReference type="PROSITE" id="PS51656">
    <property type="entry name" value="4FE4S"/>
    <property type="match status" value="1"/>
</dbReference>
<keyword evidence="3 9" id="KW-0808">Transferase</keyword>
<evidence type="ECO:0000313" key="14">
    <source>
        <dbReference type="Proteomes" id="UP000600363"/>
    </source>
</evidence>
<dbReference type="EC" id="2.1.1.245" evidence="9"/>
<dbReference type="RefSeq" id="WP_042686054.1">
    <property type="nucleotide sequence ID" value="NZ_DUIH01000017.1"/>
</dbReference>
<dbReference type="Gene3D" id="3.40.50.11600">
    <property type="match status" value="1"/>
</dbReference>
<dbReference type="InterPro" id="IPR051069">
    <property type="entry name" value="ACDS_complex_subunit"/>
</dbReference>
<evidence type="ECO:0000256" key="6">
    <source>
        <dbReference type="ARBA" id="ARBA00023004"/>
    </source>
</evidence>
<dbReference type="PANTHER" id="PTHR36214">
    <property type="match status" value="1"/>
</dbReference>
<comment type="cofactor">
    <cofactor evidence="9">
        <name>corrinoid</name>
        <dbReference type="ChEBI" id="CHEBI:33913"/>
    </cofactor>
</comment>
<dbReference type="InterPro" id="IPR016218">
    <property type="entry name" value="AcylCoA_decarb/synth_gsu"/>
</dbReference>
<evidence type="ECO:0000256" key="7">
    <source>
        <dbReference type="ARBA" id="ARBA00023014"/>
    </source>
</evidence>
<gene>
    <name evidence="9" type="primary">cdhE</name>
    <name evidence="13" type="ORF">HA299_05015</name>
</gene>
<evidence type="ECO:0000256" key="8">
    <source>
        <dbReference type="ARBA" id="ARBA00023285"/>
    </source>
</evidence>
<keyword evidence="7 9" id="KW-0411">Iron-sulfur</keyword>
<dbReference type="Pfam" id="PF03599">
    <property type="entry name" value="CdhD"/>
    <property type="match status" value="1"/>
</dbReference>
<dbReference type="InterPro" id="IPR016041">
    <property type="entry name" value="Ac-CoA_synth_d_su_TIM-brl"/>
</dbReference>
<dbReference type="GO" id="GO:0015948">
    <property type="term" value="P:methanogenesis"/>
    <property type="evidence" value="ECO:0007669"/>
    <property type="project" value="UniProtKB-KW"/>
</dbReference>
<feature type="binding site" evidence="9 11">
    <location>
        <position position="43"/>
    </location>
    <ligand>
        <name>[4Fe-4S] cluster</name>
        <dbReference type="ChEBI" id="CHEBI:49883"/>
    </ligand>
</feature>
<dbReference type="Proteomes" id="UP000600363">
    <property type="component" value="Unassembled WGS sequence"/>
</dbReference>
<dbReference type="InterPro" id="IPR023427">
    <property type="entry name" value="AcylCoA_decarb/synth_gsu_arc"/>
</dbReference>
<evidence type="ECO:0000256" key="3">
    <source>
        <dbReference type="ARBA" id="ARBA00022679"/>
    </source>
</evidence>
<feature type="domain" description="4Fe-4S" evidence="12">
    <location>
        <begin position="1"/>
        <end position="60"/>
    </location>
</feature>
<feature type="binding site" evidence="9 11">
    <location>
        <position position="18"/>
    </location>
    <ligand>
        <name>[4Fe-4S] cluster</name>
        <dbReference type="ChEBI" id="CHEBI:49883"/>
    </ligand>
</feature>
<protein>
    <recommendedName>
        <fullName evidence="9">Acetyl-CoA decarbonylase/synthase complex subunit gamma</fullName>
        <shortName evidence="9">ACDS complex subunit gamma</shortName>
        <ecNumber evidence="9">2.1.1.245</ecNumber>
    </recommendedName>
    <alternativeName>
        <fullName evidence="9">5-methyltetrahydrosarcinapterin:corrinoid/iron-sulfur protein Co-methyltransferase</fullName>
    </alternativeName>
    <alternativeName>
        <fullName evidence="9">ACDS complex methyltransferase</fullName>
    </alternativeName>
    <alternativeName>
        <fullName evidence="9">Corrinoid/iron-sulfur component large subunit</fullName>
    </alternativeName>
</protein>
<dbReference type="GO" id="GO:0008168">
    <property type="term" value="F:methyltransferase activity"/>
    <property type="evidence" value="ECO:0007669"/>
    <property type="project" value="UniProtKB-UniRule"/>
</dbReference>
<dbReference type="GO" id="GO:0046356">
    <property type="term" value="P:acetyl-CoA catabolic process"/>
    <property type="evidence" value="ECO:0007669"/>
    <property type="project" value="InterPro"/>
</dbReference>
<feature type="binding site" evidence="9 11">
    <location>
        <position position="26"/>
    </location>
    <ligand>
        <name>[4Fe-4S] cluster</name>
        <dbReference type="ChEBI" id="CHEBI:49883"/>
    </ligand>
</feature>
<dbReference type="HAMAP" id="MF_01136">
    <property type="entry name" value="CdhE"/>
    <property type="match status" value="1"/>
</dbReference>
<dbReference type="PANTHER" id="PTHR36214:SF3">
    <property type="entry name" value="ACETYL-COA DECARBONYLASE_SYNTHASE COMPLEX SUBUNIT GAMMA"/>
    <property type="match status" value="1"/>
</dbReference>
<comment type="catalytic activity">
    <reaction evidence="9">
        <text>5,6,7,8-tetrahydrosarcinapterin + methyl-Co(III)-[corrinoid Fe-S protein] = 5-methyltetrahydrosarcinapterin + Co(I)-[corrinoid Fe-S protein] + H(+)</text>
        <dbReference type="Rhea" id="RHEA:45196"/>
        <dbReference type="Rhea" id="RHEA-COMP:11110"/>
        <dbReference type="Rhea" id="RHEA-COMP:11111"/>
        <dbReference type="ChEBI" id="CHEBI:15378"/>
        <dbReference type="ChEBI" id="CHEBI:59924"/>
        <dbReference type="ChEBI" id="CHEBI:64267"/>
        <dbReference type="ChEBI" id="CHEBI:85033"/>
        <dbReference type="ChEBI" id="CHEBI:85035"/>
        <dbReference type="EC" id="2.1.1.245"/>
    </reaction>
</comment>
<keyword evidence="8 9" id="KW-0170">Cobalt</keyword>
<evidence type="ECO:0000256" key="10">
    <source>
        <dbReference type="PIRSR" id="PIRSR000376-1"/>
    </source>
</evidence>
<evidence type="ECO:0000256" key="5">
    <source>
        <dbReference type="ARBA" id="ARBA00022994"/>
    </source>
</evidence>
<dbReference type="Pfam" id="PF04060">
    <property type="entry name" value="FeS"/>
    <property type="match status" value="1"/>
</dbReference>
<keyword evidence="4 9" id="KW-0479">Metal-binding</keyword>
<accession>A0A832RTJ8</accession>
<sequence length="468" mass="52087">MKVNSPLEVYKHLPQTNCGECGEATCMAFAARMIDRSARLEDCPPLLDEQYRKKYEELRQLLAPEVREVVIGTGEKAIKIGGDDVLYRHQLTFFNPTGLFYDVWDTMGDEEIAERVNEIQGFKKFYVGSFLTPDGIAIRSTSGDPERFARAVERVCSITDRPIVLCSFDPAVLEAGLRVCSSRRPLLYAATADNWQHVMRLAKEHQVPVVLSAFGDLDLLKSMATTFASAGIEDLVLDPGTYPSGKGLRETFENFLKLRRAAILEGQKEVAYPLMGVPATAWLMYEDELTASYWETVIASMQIVKYADVLLLHSTLPSALLPVLHIRDTIYTDPRRPVQVEPGIKEIGKPDASSPVFVTTNFALTYYTVESDLASNKIDCYVVVVDTEGIGVEAAVAGGQLTAEKIKDTLEKEHFDVKEKTEHGVLVIPGLAARLQGELEDVTRLKVVVGPQDSGRIPKWMEKNWPPE</sequence>
<dbReference type="EMBL" id="DUIH01000017">
    <property type="protein sequence ID" value="HIH69955.1"/>
    <property type="molecule type" value="Genomic_DNA"/>
</dbReference>
<dbReference type="SUPFAM" id="SSF51717">
    <property type="entry name" value="Dihydropteroate synthetase-like"/>
    <property type="match status" value="1"/>
</dbReference>
<comment type="cofactor">
    <cofactor evidence="9">
        <name>[4Fe-4S] cluster</name>
        <dbReference type="ChEBI" id="CHEBI:49883"/>
    </cofactor>
    <text evidence="9">Binds 1 [4Fe-4S] cluster.</text>
</comment>
<organism evidence="13 14">
    <name type="scientific">Methermicoccus shengliensis</name>
    <dbReference type="NCBI Taxonomy" id="660064"/>
    <lineage>
        <taxon>Archaea</taxon>
        <taxon>Methanobacteriati</taxon>
        <taxon>Methanobacteriota</taxon>
        <taxon>Stenosarchaea group</taxon>
        <taxon>Methanomicrobia</taxon>
        <taxon>Methanosarcinales</taxon>
        <taxon>Methermicoccaceae</taxon>
        <taxon>Methermicoccus</taxon>
    </lineage>
</organism>
<comment type="caution">
    <text evidence="13">The sequence shown here is derived from an EMBL/GenBank/DDBJ whole genome shotgun (WGS) entry which is preliminary data.</text>
</comment>
<evidence type="ECO:0000313" key="13">
    <source>
        <dbReference type="EMBL" id="HIH69955.1"/>
    </source>
</evidence>
<dbReference type="AlphaFoldDB" id="A0A832RTJ8"/>
<evidence type="ECO:0000256" key="11">
    <source>
        <dbReference type="PIRSR" id="PIRSR000376-2"/>
    </source>
</evidence>
<comment type="function">
    <text evidence="9">Part of a complex that catalyzes the reversible cleavage of acetyl-CoA, allowing autotrophic growth from CO(2).</text>
</comment>
<feature type="binding site" evidence="9 11">
    <location>
        <position position="21"/>
    </location>
    <ligand>
        <name>[4Fe-4S] cluster</name>
        <dbReference type="ChEBI" id="CHEBI:49883"/>
    </ligand>
</feature>
<evidence type="ECO:0000256" key="1">
    <source>
        <dbReference type="ARBA" id="ARBA00022485"/>
    </source>
</evidence>
<feature type="binding site" evidence="10">
    <location>
        <begin position="389"/>
        <end position="392"/>
    </location>
    <ligand>
        <name>5-methoxybenzimidazolylcob(I)amide</name>
        <dbReference type="ChEBI" id="CHEBI:157765"/>
    </ligand>
</feature>
<evidence type="ECO:0000256" key="2">
    <source>
        <dbReference type="ARBA" id="ARBA00022603"/>
    </source>
</evidence>
<feature type="binding site" evidence="10">
    <location>
        <position position="365"/>
    </location>
    <ligand>
        <name>5-methoxybenzimidazolylcob(I)amide</name>
        <dbReference type="ChEBI" id="CHEBI:157765"/>
    </ligand>
</feature>
<dbReference type="GO" id="GO:0032259">
    <property type="term" value="P:methylation"/>
    <property type="evidence" value="ECO:0007669"/>
    <property type="project" value="UniProtKB-KW"/>
</dbReference>
<keyword evidence="6 9" id="KW-0408">Iron</keyword>
<name>A0A832RTJ8_9EURY</name>
<keyword evidence="1 9" id="KW-0004">4Fe-4S</keyword>
<keyword evidence="5" id="KW-0484">Methanogenesis</keyword>
<dbReference type="InterPro" id="IPR007202">
    <property type="entry name" value="4Fe-4S_dom"/>
</dbReference>
<dbReference type="NCBIfam" id="NF003195">
    <property type="entry name" value="PRK04165.1"/>
    <property type="match status" value="1"/>
</dbReference>
<keyword evidence="2 9" id="KW-0489">Methyltransferase</keyword>
<evidence type="ECO:0000256" key="4">
    <source>
        <dbReference type="ARBA" id="ARBA00022723"/>
    </source>
</evidence>
<dbReference type="PIRSF" id="PIRSF000376">
    <property type="entry name" value="AcCoA_decarb_gamma"/>
    <property type="match status" value="1"/>
</dbReference>
<evidence type="ECO:0000259" key="12">
    <source>
        <dbReference type="PROSITE" id="PS51656"/>
    </source>
</evidence>
<feature type="binding site" evidence="10">
    <location>
        <position position="454"/>
    </location>
    <ligand>
        <name>5-methoxybenzimidazolylcob(I)amide</name>
        <dbReference type="ChEBI" id="CHEBI:157765"/>
    </ligand>
</feature>
<comment type="subunit">
    <text evidence="9">Heterodimer of delta and gamma chains. The ACDS complex is made up of alpha, epsilon, beta, gamma and delta chains with a probable stoichiometry of (alpha(2)epsilon(2))(4)-beta(8)-(gamma(1)delta(1))(8).</text>
</comment>
<dbReference type="Gene3D" id="3.20.20.20">
    <property type="entry name" value="Dihydropteroate synthase-like"/>
    <property type="match status" value="1"/>
</dbReference>
<dbReference type="GO" id="GO:0005506">
    <property type="term" value="F:iron ion binding"/>
    <property type="evidence" value="ECO:0007669"/>
    <property type="project" value="UniProtKB-UniRule"/>
</dbReference>
<proteinExistence type="inferred from homology"/>
<evidence type="ECO:0000256" key="9">
    <source>
        <dbReference type="HAMAP-Rule" id="MF_01136"/>
    </source>
</evidence>